<keyword evidence="4" id="KW-1185">Reference proteome</keyword>
<protein>
    <submittedName>
        <fullName evidence="3">Heterokaryon incompatibility protein-domain-containing protein</fullName>
    </submittedName>
</protein>
<dbReference type="Pfam" id="PF06985">
    <property type="entry name" value="HET"/>
    <property type="match status" value="1"/>
</dbReference>
<dbReference type="Proteomes" id="UP000777438">
    <property type="component" value="Unassembled WGS sequence"/>
</dbReference>
<evidence type="ECO:0000313" key="4">
    <source>
        <dbReference type="Proteomes" id="UP000777438"/>
    </source>
</evidence>
<dbReference type="InterPro" id="IPR010730">
    <property type="entry name" value="HET"/>
</dbReference>
<evidence type="ECO:0000313" key="3">
    <source>
        <dbReference type="EMBL" id="KAH6887451.1"/>
    </source>
</evidence>
<sequence>MVALQLQESPIPDGEEINDIKKDPRFCRTCYNLHAGSANVTVSIGRIWVHDASGRENVARAKDNSKAPAWAQQARADYTPWRVEAELTDIAQSAAAGCTTCLLLKELLTKLNPAEADFNDPSLRLGFTFCKGNVLRLELDRVEEDDWIPDFWSPAMGEFERLGDYEVYALPGSPSPWPSVGSFVDKAWPGEDALNWKGGPAGHITSDPTSRPLLEKIHGWVKECKESHPICAEAASSIKSRLPKRVLSVGSGDVKDIHLFETDESLQIDEPYIALSHCWGKTHNLLLKKASLAQFKQRIPHDQLSNTFKHAVQLAQGLGIRYVWIDSLCIIQDDKKDWEIEAAKMASIYEGAYLVVAATGFPDGEAGFLSHKPAFITQTGSFPDGKPFELHGRQSIDHAAFSWGYKSPHLEDFINHLSAGRLVDPANYPLFYRAWCFQERMLATRILHFTKDEAIFDCLTCMNCECGALYNHQKDSLVPQRRILRTGQKHIPKMPARRQEVTRHNARWSFSTDNEFVLGHELWRDLVVSYSAKQITRKTDGLPAIAGLAIKLSGDLTGRYLAGLWEKDLVNGLRWYSVEAEADEPNENYTAPSWSWVSVHRGVSWGNDSFEDDTHFIKIDLSRTECPSSGLNPYGEIKYGYIFLTGRIMTLQCSVSSDRGKGSLKKDSPDSESHSFHRDHDDEFQKLGLREVTCLRLSTKARTVNAWDDDCALVLTKPNARLLSRQPEHVQKHEHVFQRVGYLSVYSHKNWHHDRDSKEVGLYLI</sequence>
<proteinExistence type="predicted"/>
<feature type="compositionally biased region" description="Basic and acidic residues" evidence="1">
    <location>
        <begin position="658"/>
        <end position="678"/>
    </location>
</feature>
<dbReference type="EMBL" id="JAGPYM010000014">
    <property type="protein sequence ID" value="KAH6887451.1"/>
    <property type="molecule type" value="Genomic_DNA"/>
</dbReference>
<dbReference type="PANTHER" id="PTHR33112">
    <property type="entry name" value="DOMAIN PROTEIN, PUTATIVE-RELATED"/>
    <property type="match status" value="1"/>
</dbReference>
<comment type="caution">
    <text evidence="3">The sequence shown here is derived from an EMBL/GenBank/DDBJ whole genome shotgun (WGS) entry which is preliminary data.</text>
</comment>
<evidence type="ECO:0000259" key="2">
    <source>
        <dbReference type="Pfam" id="PF06985"/>
    </source>
</evidence>
<accession>A0A9P8W4T1</accession>
<name>A0A9P8W4T1_9HYPO</name>
<dbReference type="PANTHER" id="PTHR33112:SF16">
    <property type="entry name" value="HETEROKARYON INCOMPATIBILITY DOMAIN-CONTAINING PROTEIN"/>
    <property type="match status" value="1"/>
</dbReference>
<feature type="domain" description="Heterokaryon incompatibility" evidence="2">
    <location>
        <begin position="272"/>
        <end position="439"/>
    </location>
</feature>
<dbReference type="AlphaFoldDB" id="A0A9P8W4T1"/>
<reference evidence="3 4" key="1">
    <citation type="journal article" date="2021" name="Nat. Commun.">
        <title>Genetic determinants of endophytism in the Arabidopsis root mycobiome.</title>
        <authorList>
            <person name="Mesny F."/>
            <person name="Miyauchi S."/>
            <person name="Thiergart T."/>
            <person name="Pickel B."/>
            <person name="Atanasova L."/>
            <person name="Karlsson M."/>
            <person name="Huettel B."/>
            <person name="Barry K.W."/>
            <person name="Haridas S."/>
            <person name="Chen C."/>
            <person name="Bauer D."/>
            <person name="Andreopoulos W."/>
            <person name="Pangilinan J."/>
            <person name="LaButti K."/>
            <person name="Riley R."/>
            <person name="Lipzen A."/>
            <person name="Clum A."/>
            <person name="Drula E."/>
            <person name="Henrissat B."/>
            <person name="Kohler A."/>
            <person name="Grigoriev I.V."/>
            <person name="Martin F.M."/>
            <person name="Hacquard S."/>
        </authorList>
    </citation>
    <scope>NUCLEOTIDE SEQUENCE [LARGE SCALE GENOMIC DNA]</scope>
    <source>
        <strain evidence="3 4">MPI-CAGE-CH-0241</strain>
    </source>
</reference>
<dbReference type="OrthoDB" id="8300194at2759"/>
<gene>
    <name evidence="3" type="ORF">B0T10DRAFT_406694</name>
</gene>
<feature type="region of interest" description="Disordered" evidence="1">
    <location>
        <begin position="657"/>
        <end position="678"/>
    </location>
</feature>
<evidence type="ECO:0000256" key="1">
    <source>
        <dbReference type="SAM" id="MobiDB-lite"/>
    </source>
</evidence>
<organism evidence="3 4">
    <name type="scientific">Thelonectria olida</name>
    <dbReference type="NCBI Taxonomy" id="1576542"/>
    <lineage>
        <taxon>Eukaryota</taxon>
        <taxon>Fungi</taxon>
        <taxon>Dikarya</taxon>
        <taxon>Ascomycota</taxon>
        <taxon>Pezizomycotina</taxon>
        <taxon>Sordariomycetes</taxon>
        <taxon>Hypocreomycetidae</taxon>
        <taxon>Hypocreales</taxon>
        <taxon>Nectriaceae</taxon>
        <taxon>Thelonectria</taxon>
    </lineage>
</organism>